<dbReference type="SUPFAM" id="SSF55424">
    <property type="entry name" value="FAD/NAD-linked reductases, dimerisation (C-terminal) domain"/>
    <property type="match status" value="1"/>
</dbReference>
<feature type="region of interest" description="Disordered" evidence="4">
    <location>
        <begin position="1"/>
        <end position="26"/>
    </location>
</feature>
<dbReference type="PRINTS" id="PR00368">
    <property type="entry name" value="FADPNR"/>
</dbReference>
<dbReference type="InterPro" id="IPR023753">
    <property type="entry name" value="FAD/NAD-binding_dom"/>
</dbReference>
<dbReference type="Proteomes" id="UP000274097">
    <property type="component" value="Unassembled WGS sequence"/>
</dbReference>
<evidence type="ECO:0000256" key="1">
    <source>
        <dbReference type="ARBA" id="ARBA00001974"/>
    </source>
</evidence>
<dbReference type="Pfam" id="PF07992">
    <property type="entry name" value="Pyr_redox_2"/>
    <property type="match status" value="1"/>
</dbReference>
<keyword evidence="3" id="KW-0274">FAD</keyword>
<dbReference type="InterPro" id="IPR004099">
    <property type="entry name" value="Pyr_nucl-diS_OxRdtase_dimer"/>
</dbReference>
<evidence type="ECO:0000256" key="3">
    <source>
        <dbReference type="ARBA" id="ARBA00022827"/>
    </source>
</evidence>
<dbReference type="PRINTS" id="PR00411">
    <property type="entry name" value="PNDRDTASEI"/>
</dbReference>
<dbReference type="EMBL" id="RFLX01000003">
    <property type="protein sequence ID" value="RMI26066.1"/>
    <property type="molecule type" value="Genomic_DNA"/>
</dbReference>
<comment type="caution">
    <text evidence="7">The sequence shown here is derived from an EMBL/GenBank/DDBJ whole genome shotgun (WGS) entry which is preliminary data.</text>
</comment>
<evidence type="ECO:0000313" key="7">
    <source>
        <dbReference type="EMBL" id="RMI26066.1"/>
    </source>
</evidence>
<proteinExistence type="predicted"/>
<dbReference type="InterPro" id="IPR016156">
    <property type="entry name" value="FAD/NAD-linked_Rdtase_dimer_sf"/>
</dbReference>
<name>A0ABX9VP04_9PROT</name>
<keyword evidence="2" id="KW-0285">Flavoprotein</keyword>
<evidence type="ECO:0000256" key="2">
    <source>
        <dbReference type="ARBA" id="ARBA00022630"/>
    </source>
</evidence>
<dbReference type="Gene3D" id="3.30.390.30">
    <property type="match status" value="1"/>
</dbReference>
<organism evidence="7 8">
    <name type="scientific">Teichococcus wenyumeiae</name>
    <dbReference type="NCBI Taxonomy" id="2478470"/>
    <lineage>
        <taxon>Bacteria</taxon>
        <taxon>Pseudomonadati</taxon>
        <taxon>Pseudomonadota</taxon>
        <taxon>Alphaproteobacteria</taxon>
        <taxon>Acetobacterales</taxon>
        <taxon>Roseomonadaceae</taxon>
        <taxon>Roseomonas</taxon>
    </lineage>
</organism>
<accession>A0ABX9VP04</accession>
<dbReference type="Pfam" id="PF02852">
    <property type="entry name" value="Pyr_redox_dim"/>
    <property type="match status" value="1"/>
</dbReference>
<reference evidence="7 8" key="1">
    <citation type="submission" date="2018-10" db="EMBL/GenBank/DDBJ databases">
        <title>Roseomonas sp. nov., isolated from feces of Tibetan antelopes in the Qinghai-Tibet plateau, China.</title>
        <authorList>
            <person name="Tian Z."/>
        </authorList>
    </citation>
    <scope>NUCLEOTIDE SEQUENCE [LARGE SCALE GENOMIC DNA]</scope>
    <source>
        <strain evidence="7 8">Z23</strain>
    </source>
</reference>
<protein>
    <submittedName>
        <fullName evidence="7">NAD(P)/FAD-dependent oxidoreductase</fullName>
    </submittedName>
</protein>
<comment type="cofactor">
    <cofactor evidence="1">
        <name>FAD</name>
        <dbReference type="ChEBI" id="CHEBI:57692"/>
    </cofactor>
</comment>
<evidence type="ECO:0000259" key="6">
    <source>
        <dbReference type="Pfam" id="PF07992"/>
    </source>
</evidence>
<dbReference type="InterPro" id="IPR036188">
    <property type="entry name" value="FAD/NAD-bd_sf"/>
</dbReference>
<dbReference type="SUPFAM" id="SSF51905">
    <property type="entry name" value="FAD/NAD(P)-binding domain"/>
    <property type="match status" value="1"/>
</dbReference>
<gene>
    <name evidence="7" type="ORF">EBE87_06710</name>
</gene>
<evidence type="ECO:0000259" key="5">
    <source>
        <dbReference type="Pfam" id="PF02852"/>
    </source>
</evidence>
<keyword evidence="8" id="KW-1185">Reference proteome</keyword>
<feature type="domain" description="Pyridine nucleotide-disulphide oxidoreductase dimerisation" evidence="5">
    <location>
        <begin position="346"/>
        <end position="443"/>
    </location>
</feature>
<feature type="domain" description="FAD/NAD(P)-binding" evidence="6">
    <location>
        <begin position="35"/>
        <end position="316"/>
    </location>
</feature>
<dbReference type="PANTHER" id="PTHR43014:SF5">
    <property type="entry name" value="GLUTATHIONE REDUCTASE (NADPH)"/>
    <property type="match status" value="1"/>
</dbReference>
<evidence type="ECO:0000313" key="8">
    <source>
        <dbReference type="Proteomes" id="UP000274097"/>
    </source>
</evidence>
<sequence>MELGPGGAITPLPCPGRSADSMAESKAARPDATWDVAIIGGGATGLAVAARCLETGRRVVLFEREAAGGSLKQSQAADALHQAAHRAALSGQPARQPVAAPAEDILAPFQARGLVVVPASAHFIALDCLEAAGRTYSFRHAVIAAGSGPVVPDTYGLASVPWLLPEALPGLEEVPEHLLILGGGRQAVELAQTHALLGRRVSLVQSQPNILPDHEMELVVPLREALRHCGVTLHENSAVATVEHAGAGVALVLEGGARLEGSHLVLALGQAPRLSPLDLAAAGIEATPAGVRVRQDLRSTGNRRVWAVGSVADTGSAEPAPGQHAAVVADAMLHGLQASLGPVAAPRLVRTLPALAQLGLTEAQARAAGHDPQVLRVPLPDGVAGPGMAKLVADGRGRLLGAGLMGEQAGEVAALLALAMSRNLAGPEIAALPLPCGTAAETVARAAGNLRGAEFTSTPMRRILGLLHRWQ</sequence>
<evidence type="ECO:0000256" key="4">
    <source>
        <dbReference type="SAM" id="MobiDB-lite"/>
    </source>
</evidence>
<dbReference type="PANTHER" id="PTHR43014">
    <property type="entry name" value="MERCURIC REDUCTASE"/>
    <property type="match status" value="1"/>
</dbReference>
<dbReference type="Gene3D" id="3.50.50.60">
    <property type="entry name" value="FAD/NAD(P)-binding domain"/>
    <property type="match status" value="3"/>
</dbReference>